<dbReference type="GO" id="GO:0000139">
    <property type="term" value="C:Golgi membrane"/>
    <property type="evidence" value="ECO:0007669"/>
    <property type="project" value="UniProtKB-SubCell"/>
</dbReference>
<feature type="region of interest" description="Disordered" evidence="8">
    <location>
        <begin position="222"/>
        <end position="262"/>
    </location>
</feature>
<dbReference type="InterPro" id="IPR001612">
    <property type="entry name" value="Caveolin"/>
</dbReference>
<sequence length="289" mass="32061">MAEKGSMNGQSIPAPQDYRTFYGQQNGQTTYPSLPAYSLGPMGQTHIPVNDEPTNQSRGCCGGPLPVSNADHAEMEEYYKIKPPLQLDFQGTFQAPEDTGAIQGLTNINRYVFNWTKRGLYFFLVCVAGTIMAFAFGLVFAIMDFALVWMMNPFARLVHIVTRFFKSIYEPFARVSLDPVFEAIGRVFWARNAGPFTERSYRVNVSGINYGDNPRAGVESIHLESEPSPSPEGPESKPSPSPEHLESGPSPSPQAPSPSRVRVQAASWNLSFDRVQRLPWGRGELTTDD</sequence>
<dbReference type="GO" id="GO:0070836">
    <property type="term" value="P:caveola assembly"/>
    <property type="evidence" value="ECO:0007669"/>
    <property type="project" value="InterPro"/>
</dbReference>
<keyword evidence="7 9" id="KW-0472">Membrane</keyword>
<comment type="caution">
    <text evidence="10">The sequence shown here is derived from an EMBL/GenBank/DDBJ whole genome shotgun (WGS) entry which is preliminary data.</text>
</comment>
<reference evidence="10" key="1">
    <citation type="submission" date="2021-10" db="EMBL/GenBank/DDBJ databases">
        <title>Tropical sea cucumber genome reveals ecological adaptation and Cuvierian tubules defense mechanism.</title>
        <authorList>
            <person name="Chen T."/>
        </authorList>
    </citation>
    <scope>NUCLEOTIDE SEQUENCE</scope>
    <source>
        <strain evidence="10">Nanhai2018</strain>
        <tissue evidence="10">Muscle</tissue>
    </source>
</reference>
<evidence type="ECO:0000256" key="5">
    <source>
        <dbReference type="ARBA" id="ARBA00022475"/>
    </source>
</evidence>
<evidence type="ECO:0000313" key="10">
    <source>
        <dbReference type="EMBL" id="KAJ8020605.1"/>
    </source>
</evidence>
<evidence type="ECO:0000256" key="9">
    <source>
        <dbReference type="SAM" id="Phobius"/>
    </source>
</evidence>
<dbReference type="PANTHER" id="PTHR10844:SF30">
    <property type="entry name" value="CAVEOLIN"/>
    <property type="match status" value="1"/>
</dbReference>
<protein>
    <submittedName>
        <fullName evidence="10">Caveolin-1</fullName>
    </submittedName>
</protein>
<dbReference type="Pfam" id="PF01146">
    <property type="entry name" value="Caveolin"/>
    <property type="match status" value="1"/>
</dbReference>
<evidence type="ECO:0000256" key="8">
    <source>
        <dbReference type="SAM" id="MobiDB-lite"/>
    </source>
</evidence>
<dbReference type="EMBL" id="JAIZAY010000022">
    <property type="protein sequence ID" value="KAJ8020605.1"/>
    <property type="molecule type" value="Genomic_DNA"/>
</dbReference>
<keyword evidence="11" id="KW-1185">Reference proteome</keyword>
<dbReference type="GO" id="GO:0060090">
    <property type="term" value="F:molecular adaptor activity"/>
    <property type="evidence" value="ECO:0007669"/>
    <property type="project" value="TreeGrafter"/>
</dbReference>
<accession>A0A9Q0YE09</accession>
<keyword evidence="9" id="KW-0812">Transmembrane</keyword>
<keyword evidence="6" id="KW-0333">Golgi apparatus</keyword>
<feature type="transmembrane region" description="Helical" evidence="9">
    <location>
        <begin position="120"/>
        <end position="151"/>
    </location>
</feature>
<dbReference type="AlphaFoldDB" id="A0A9Q0YE09"/>
<evidence type="ECO:0000256" key="1">
    <source>
        <dbReference type="ARBA" id="ARBA00004202"/>
    </source>
</evidence>
<dbReference type="OrthoDB" id="5917823at2759"/>
<evidence type="ECO:0000256" key="4">
    <source>
        <dbReference type="ARBA" id="ARBA00010988"/>
    </source>
</evidence>
<comment type="similarity">
    <text evidence="4">Belongs to the caveolin family.</text>
</comment>
<evidence type="ECO:0000256" key="7">
    <source>
        <dbReference type="ARBA" id="ARBA00023136"/>
    </source>
</evidence>
<name>A0A9Q0YE09_HOLLE</name>
<keyword evidence="9" id="KW-1133">Transmembrane helix</keyword>
<dbReference type="Proteomes" id="UP001152320">
    <property type="component" value="Chromosome 22"/>
</dbReference>
<evidence type="ECO:0000256" key="3">
    <source>
        <dbReference type="ARBA" id="ARBA00004543"/>
    </source>
</evidence>
<evidence type="ECO:0000313" key="11">
    <source>
        <dbReference type="Proteomes" id="UP001152320"/>
    </source>
</evidence>
<organism evidence="10 11">
    <name type="scientific">Holothuria leucospilota</name>
    <name type="common">Black long sea cucumber</name>
    <name type="synonym">Mertensiothuria leucospilota</name>
    <dbReference type="NCBI Taxonomy" id="206669"/>
    <lineage>
        <taxon>Eukaryota</taxon>
        <taxon>Metazoa</taxon>
        <taxon>Echinodermata</taxon>
        <taxon>Eleutherozoa</taxon>
        <taxon>Echinozoa</taxon>
        <taxon>Holothuroidea</taxon>
        <taxon>Aspidochirotacea</taxon>
        <taxon>Aspidochirotida</taxon>
        <taxon>Holothuriidae</taxon>
        <taxon>Holothuria</taxon>
    </lineage>
</organism>
<feature type="region of interest" description="Disordered" evidence="8">
    <location>
        <begin position="1"/>
        <end position="25"/>
    </location>
</feature>
<comment type="subcellular location">
    <subcellularLocation>
        <location evidence="1">Cell membrane</location>
        <topology evidence="1">Peripheral membrane protein</topology>
    </subcellularLocation>
    <subcellularLocation>
        <location evidence="2">Golgi apparatus membrane</location>
        <topology evidence="2">Peripheral membrane protein</topology>
    </subcellularLocation>
    <subcellularLocation>
        <location evidence="3">Membrane</location>
        <location evidence="3">Caveola</location>
        <topology evidence="3">Peripheral membrane protein</topology>
    </subcellularLocation>
</comment>
<dbReference type="PANTHER" id="PTHR10844">
    <property type="entry name" value="CAVEOLIN"/>
    <property type="match status" value="1"/>
</dbReference>
<gene>
    <name evidence="10" type="ORF">HOLleu_40241</name>
</gene>
<evidence type="ECO:0000256" key="2">
    <source>
        <dbReference type="ARBA" id="ARBA00004395"/>
    </source>
</evidence>
<dbReference type="GO" id="GO:0005901">
    <property type="term" value="C:caveola"/>
    <property type="evidence" value="ECO:0007669"/>
    <property type="project" value="UniProtKB-SubCell"/>
</dbReference>
<proteinExistence type="inferred from homology"/>
<keyword evidence="5" id="KW-1003">Cell membrane</keyword>
<evidence type="ECO:0000256" key="6">
    <source>
        <dbReference type="ARBA" id="ARBA00023034"/>
    </source>
</evidence>
<feature type="compositionally biased region" description="Pro residues" evidence="8">
    <location>
        <begin position="228"/>
        <end position="241"/>
    </location>
</feature>